<organism evidence="2 3">
    <name type="scientific">Peronospora farinosa</name>
    <dbReference type="NCBI Taxonomy" id="134698"/>
    <lineage>
        <taxon>Eukaryota</taxon>
        <taxon>Sar</taxon>
        <taxon>Stramenopiles</taxon>
        <taxon>Oomycota</taxon>
        <taxon>Peronosporomycetes</taxon>
        <taxon>Peronosporales</taxon>
        <taxon>Peronosporaceae</taxon>
        <taxon>Peronospora</taxon>
    </lineage>
</organism>
<evidence type="ECO:0000313" key="3">
    <source>
        <dbReference type="Proteomes" id="UP001159659"/>
    </source>
</evidence>
<proteinExistence type="predicted"/>
<comment type="caution">
    <text evidence="2">The sequence shown here is derived from an EMBL/GenBank/DDBJ whole genome shotgun (WGS) entry which is preliminary data.</text>
</comment>
<reference evidence="2" key="1">
    <citation type="submission" date="2022-12" db="EMBL/GenBank/DDBJ databases">
        <authorList>
            <person name="Webb A."/>
        </authorList>
    </citation>
    <scope>NUCLEOTIDE SEQUENCE</scope>
    <source>
        <strain evidence="2">Pf2</strain>
    </source>
</reference>
<name>A0AAV0UVM3_9STRA</name>
<evidence type="ECO:0000256" key="1">
    <source>
        <dbReference type="SAM" id="MobiDB-lite"/>
    </source>
</evidence>
<evidence type="ECO:0000313" key="2">
    <source>
        <dbReference type="EMBL" id="CAI5740517.1"/>
    </source>
</evidence>
<protein>
    <submittedName>
        <fullName evidence="2">Uncharacterized protein</fullName>
    </submittedName>
</protein>
<feature type="region of interest" description="Disordered" evidence="1">
    <location>
        <begin position="75"/>
        <end position="101"/>
    </location>
</feature>
<sequence length="205" mass="23880">MGMSRFFQSVWDLVRRPFVDCTSCYDILDPDYYRETSPGVYTIPQMFNHWEHDVKHDFLMQSRYQSSLSLSPSTHVGLAQNSTSSSSRSRSDSPLNSPYSYYNKEERDRHVQFLFYGGSDHLTRSLNSSGYRSDMISNHALSMKPMSPAVIESPRINHEMPCFFSPRDTLQSPMSAPMYSPYIFKITEQRNTRRSTGYHSTRFCR</sequence>
<dbReference type="EMBL" id="CANTFK010000993">
    <property type="protein sequence ID" value="CAI5740517.1"/>
    <property type="molecule type" value="Genomic_DNA"/>
</dbReference>
<gene>
    <name evidence="2" type="ORF">PFR002_LOCUS9291</name>
</gene>
<dbReference type="Proteomes" id="UP001159659">
    <property type="component" value="Unassembled WGS sequence"/>
</dbReference>
<accession>A0AAV0UVM3</accession>
<dbReference type="AlphaFoldDB" id="A0AAV0UVM3"/>